<evidence type="ECO:0000313" key="2">
    <source>
        <dbReference type="Proteomes" id="UP000005237"/>
    </source>
</evidence>
<evidence type="ECO:0000313" key="1">
    <source>
        <dbReference type="EnsemblMetazoa" id="CJA35526.1"/>
    </source>
</evidence>
<dbReference type="GO" id="GO:0000793">
    <property type="term" value="C:condensed chromosome"/>
    <property type="evidence" value="ECO:0007669"/>
    <property type="project" value="TreeGrafter"/>
</dbReference>
<dbReference type="AlphaFoldDB" id="A0A8R1IK53"/>
<reference evidence="1" key="2">
    <citation type="submission" date="2022-06" db="UniProtKB">
        <authorList>
            <consortium name="EnsemblMetazoa"/>
        </authorList>
    </citation>
    <scope>IDENTIFICATION</scope>
    <source>
        <strain evidence="1">DF5081</strain>
    </source>
</reference>
<dbReference type="GO" id="GO:0000729">
    <property type="term" value="P:DNA double-strand break processing"/>
    <property type="evidence" value="ECO:0007669"/>
    <property type="project" value="TreeGrafter"/>
</dbReference>
<reference evidence="2" key="1">
    <citation type="submission" date="2010-08" db="EMBL/GenBank/DDBJ databases">
        <authorList>
            <consortium name="Caenorhabditis japonica Sequencing Consortium"/>
            <person name="Wilson R.K."/>
        </authorList>
    </citation>
    <scope>NUCLEOTIDE SEQUENCE [LARGE SCALE GENOMIC DNA]</scope>
    <source>
        <strain evidence="2">DF5081</strain>
    </source>
</reference>
<dbReference type="InterPro" id="IPR052709">
    <property type="entry name" value="Transposase-MT_Hybrid"/>
</dbReference>
<dbReference type="GO" id="GO:0031297">
    <property type="term" value="P:replication fork processing"/>
    <property type="evidence" value="ECO:0007669"/>
    <property type="project" value="TreeGrafter"/>
</dbReference>
<dbReference type="PANTHER" id="PTHR46060">
    <property type="entry name" value="MARINER MOS1 TRANSPOSASE-LIKE PROTEIN"/>
    <property type="match status" value="1"/>
</dbReference>
<dbReference type="GO" id="GO:0015074">
    <property type="term" value="P:DNA integration"/>
    <property type="evidence" value="ECO:0007669"/>
    <property type="project" value="TreeGrafter"/>
</dbReference>
<accession>A0A8R1IK53</accession>
<name>A0A8R1IK53_CAEJA</name>
<dbReference type="Gene3D" id="3.30.420.10">
    <property type="entry name" value="Ribonuclease H-like superfamily/Ribonuclease H"/>
    <property type="match status" value="1"/>
</dbReference>
<dbReference type="GO" id="GO:0044547">
    <property type="term" value="F:DNA topoisomerase binding"/>
    <property type="evidence" value="ECO:0007669"/>
    <property type="project" value="TreeGrafter"/>
</dbReference>
<proteinExistence type="predicted"/>
<dbReference type="GO" id="GO:0003690">
    <property type="term" value="F:double-stranded DNA binding"/>
    <property type="evidence" value="ECO:0007669"/>
    <property type="project" value="TreeGrafter"/>
</dbReference>
<dbReference type="EnsemblMetazoa" id="CJA35526.1">
    <property type="protein sequence ID" value="CJA35526.1"/>
    <property type="gene ID" value="WBGene00211373"/>
</dbReference>
<dbReference type="GO" id="GO:0003697">
    <property type="term" value="F:single-stranded DNA binding"/>
    <property type="evidence" value="ECO:0007669"/>
    <property type="project" value="TreeGrafter"/>
</dbReference>
<dbReference type="GO" id="GO:0044774">
    <property type="term" value="P:mitotic DNA integrity checkpoint signaling"/>
    <property type="evidence" value="ECO:0007669"/>
    <property type="project" value="TreeGrafter"/>
</dbReference>
<dbReference type="GO" id="GO:0006303">
    <property type="term" value="P:double-strand break repair via nonhomologous end joining"/>
    <property type="evidence" value="ECO:0007669"/>
    <property type="project" value="TreeGrafter"/>
</dbReference>
<dbReference type="InterPro" id="IPR036397">
    <property type="entry name" value="RNaseH_sf"/>
</dbReference>
<dbReference type="GO" id="GO:0000014">
    <property type="term" value="F:single-stranded DNA endodeoxyribonuclease activity"/>
    <property type="evidence" value="ECO:0007669"/>
    <property type="project" value="TreeGrafter"/>
</dbReference>
<sequence>MLGCTHQTISNHLHDLGYRRVLARWVPHALSPYQMQGRVPAYQSLLLTQQRKEFLADLVTGDESWVLYNNDTQRAVWIPRALSGFLGRAAIAVVNDHQVVNNYLLIWYTRYKTLITRSNRTKNFACIWSEVQRSQSKTSARALLIFCTLSSQTRPRPSLCEGSAFAALRTENSRW</sequence>
<dbReference type="GO" id="GO:0046975">
    <property type="term" value="F:histone H3K36 methyltransferase activity"/>
    <property type="evidence" value="ECO:0007669"/>
    <property type="project" value="TreeGrafter"/>
</dbReference>
<dbReference type="GO" id="GO:0042800">
    <property type="term" value="F:histone H3K4 methyltransferase activity"/>
    <property type="evidence" value="ECO:0007669"/>
    <property type="project" value="TreeGrafter"/>
</dbReference>
<organism evidence="1 2">
    <name type="scientific">Caenorhabditis japonica</name>
    <dbReference type="NCBI Taxonomy" id="281687"/>
    <lineage>
        <taxon>Eukaryota</taxon>
        <taxon>Metazoa</taxon>
        <taxon>Ecdysozoa</taxon>
        <taxon>Nematoda</taxon>
        <taxon>Chromadorea</taxon>
        <taxon>Rhabditida</taxon>
        <taxon>Rhabditina</taxon>
        <taxon>Rhabditomorpha</taxon>
        <taxon>Rhabditoidea</taxon>
        <taxon>Rhabditidae</taxon>
        <taxon>Peloderinae</taxon>
        <taxon>Caenorhabditis</taxon>
    </lineage>
</organism>
<dbReference type="GO" id="GO:0035861">
    <property type="term" value="C:site of double-strand break"/>
    <property type="evidence" value="ECO:0007669"/>
    <property type="project" value="TreeGrafter"/>
</dbReference>
<protein>
    <submittedName>
        <fullName evidence="1">Uncharacterized protein</fullName>
    </submittedName>
</protein>
<dbReference type="Proteomes" id="UP000005237">
    <property type="component" value="Unassembled WGS sequence"/>
</dbReference>
<dbReference type="GO" id="GO:0005634">
    <property type="term" value="C:nucleus"/>
    <property type="evidence" value="ECO:0007669"/>
    <property type="project" value="TreeGrafter"/>
</dbReference>
<dbReference type="PANTHER" id="PTHR46060:SF2">
    <property type="entry name" value="HISTONE-LYSINE N-METHYLTRANSFERASE SETMAR"/>
    <property type="match status" value="1"/>
</dbReference>
<keyword evidence="2" id="KW-1185">Reference proteome</keyword>